<sequence>MNILLKDKGSWIKVPIEQVIYISTTRQPHLLQVTTDTDDYFIYDSLHHIEKRSNKLMFCNKSVIVNIDQIERIEQKLSQIHFHSPGIPAVVCSRSRYKEILQAWKAL</sequence>
<dbReference type="InterPro" id="IPR046947">
    <property type="entry name" value="LytR-like"/>
</dbReference>
<organism evidence="2 3">
    <name type="scientific">Candidatus Enterococcus myersii</name>
    <dbReference type="NCBI Taxonomy" id="2815322"/>
    <lineage>
        <taxon>Bacteria</taxon>
        <taxon>Bacillati</taxon>
        <taxon>Bacillota</taxon>
        <taxon>Bacilli</taxon>
        <taxon>Lactobacillales</taxon>
        <taxon>Enterococcaceae</taxon>
        <taxon>Enterococcus</taxon>
    </lineage>
</organism>
<proteinExistence type="predicted"/>
<protein>
    <submittedName>
        <fullName evidence="2">LytTR family transcriptional regulator DNA-binding domain-containing protein</fullName>
    </submittedName>
</protein>
<dbReference type="GO" id="GO:0003677">
    <property type="term" value="F:DNA binding"/>
    <property type="evidence" value="ECO:0007669"/>
    <property type="project" value="UniProtKB-KW"/>
</dbReference>
<evidence type="ECO:0000313" key="3">
    <source>
        <dbReference type="Proteomes" id="UP000664256"/>
    </source>
</evidence>
<dbReference type="Pfam" id="PF04397">
    <property type="entry name" value="LytTR"/>
    <property type="match status" value="1"/>
</dbReference>
<reference evidence="2 3" key="1">
    <citation type="submission" date="2021-03" db="EMBL/GenBank/DDBJ databases">
        <title>Enterococcal diversity collection.</title>
        <authorList>
            <person name="Gilmore M.S."/>
            <person name="Schwartzman J."/>
            <person name="Van Tyne D."/>
            <person name="Martin M."/>
            <person name="Earl A.M."/>
            <person name="Manson A.L."/>
            <person name="Straub T."/>
            <person name="Salamzade R."/>
            <person name="Saavedra J."/>
            <person name="Lebreton F."/>
            <person name="Prichula J."/>
            <person name="Schaufler K."/>
            <person name="Gaca A."/>
            <person name="Sgardioli B."/>
            <person name="Wagenaar J."/>
            <person name="Strong T."/>
        </authorList>
    </citation>
    <scope>NUCLEOTIDE SEQUENCE [LARGE SCALE GENOMIC DNA]</scope>
    <source>
        <strain evidence="2 3">MJM12</strain>
    </source>
</reference>
<dbReference type="EMBL" id="JAFLVT010000008">
    <property type="protein sequence ID" value="MBO0449178.1"/>
    <property type="molecule type" value="Genomic_DNA"/>
</dbReference>
<dbReference type="PANTHER" id="PTHR37299:SF1">
    <property type="entry name" value="STAGE 0 SPORULATION PROTEIN A HOMOLOG"/>
    <property type="match status" value="1"/>
</dbReference>
<accession>A0ABS3H980</accession>
<dbReference type="Gene3D" id="2.40.50.1020">
    <property type="entry name" value="LytTr DNA-binding domain"/>
    <property type="match status" value="1"/>
</dbReference>
<dbReference type="PANTHER" id="PTHR37299">
    <property type="entry name" value="TRANSCRIPTIONAL REGULATOR-RELATED"/>
    <property type="match status" value="1"/>
</dbReference>
<keyword evidence="3" id="KW-1185">Reference proteome</keyword>
<dbReference type="PROSITE" id="PS50930">
    <property type="entry name" value="HTH_LYTTR"/>
    <property type="match status" value="1"/>
</dbReference>
<keyword evidence="2" id="KW-0238">DNA-binding</keyword>
<evidence type="ECO:0000313" key="2">
    <source>
        <dbReference type="EMBL" id="MBO0449178.1"/>
    </source>
</evidence>
<comment type="caution">
    <text evidence="2">The sequence shown here is derived from an EMBL/GenBank/DDBJ whole genome shotgun (WGS) entry which is preliminary data.</text>
</comment>
<dbReference type="SMART" id="SM00850">
    <property type="entry name" value="LytTR"/>
    <property type="match status" value="1"/>
</dbReference>
<name>A0ABS3H980_9ENTE</name>
<dbReference type="Proteomes" id="UP000664256">
    <property type="component" value="Unassembled WGS sequence"/>
</dbReference>
<gene>
    <name evidence="2" type="ORF">JZO76_06460</name>
</gene>
<evidence type="ECO:0000259" key="1">
    <source>
        <dbReference type="PROSITE" id="PS50930"/>
    </source>
</evidence>
<feature type="domain" description="HTH LytTR-type" evidence="1">
    <location>
        <begin position="3"/>
        <end position="106"/>
    </location>
</feature>
<dbReference type="InterPro" id="IPR007492">
    <property type="entry name" value="LytTR_DNA-bd_dom"/>
</dbReference>